<dbReference type="AlphaFoldDB" id="A0A5J4WJW8"/>
<reference evidence="1 2" key="1">
    <citation type="submission" date="2019-03" db="EMBL/GenBank/DDBJ databases">
        <title>Single cell metagenomics reveals metabolic interactions within the superorganism composed of flagellate Streblomastix strix and complex community of Bacteroidetes bacteria on its surface.</title>
        <authorList>
            <person name="Treitli S.C."/>
            <person name="Kolisko M."/>
            <person name="Husnik F."/>
            <person name="Keeling P."/>
            <person name="Hampl V."/>
        </authorList>
    </citation>
    <scope>NUCLEOTIDE SEQUENCE [LARGE SCALE GENOMIC DNA]</scope>
    <source>
        <strain evidence="1">ST1C</strain>
    </source>
</reference>
<gene>
    <name evidence="1" type="ORF">EZS28_009240</name>
</gene>
<dbReference type="EMBL" id="SNRW01001736">
    <property type="protein sequence ID" value="KAA6395230.1"/>
    <property type="molecule type" value="Genomic_DNA"/>
</dbReference>
<accession>A0A5J4WJW8</accession>
<comment type="caution">
    <text evidence="1">The sequence shown here is derived from an EMBL/GenBank/DDBJ whole genome shotgun (WGS) entry which is preliminary data.</text>
</comment>
<organism evidence="1 2">
    <name type="scientific">Streblomastix strix</name>
    <dbReference type="NCBI Taxonomy" id="222440"/>
    <lineage>
        <taxon>Eukaryota</taxon>
        <taxon>Metamonada</taxon>
        <taxon>Preaxostyla</taxon>
        <taxon>Oxymonadida</taxon>
        <taxon>Streblomastigidae</taxon>
        <taxon>Streblomastix</taxon>
    </lineage>
</organism>
<evidence type="ECO:0000313" key="1">
    <source>
        <dbReference type="EMBL" id="KAA6395230.1"/>
    </source>
</evidence>
<proteinExistence type="predicted"/>
<name>A0A5J4WJW8_9EUKA</name>
<evidence type="ECO:0000313" key="2">
    <source>
        <dbReference type="Proteomes" id="UP000324800"/>
    </source>
</evidence>
<protein>
    <submittedName>
        <fullName evidence="1">Uncharacterized protein</fullName>
    </submittedName>
</protein>
<sequence>MNIFKTENIKQQTRSEEPKLEVKQAKLKEARNSALNELYQQLAKTALVGLIPPPPQVVIRRPVASVGLRAWDRLALWRIIYMSSTKTWDQNSVILFSKFGYK</sequence>
<dbReference type="Proteomes" id="UP000324800">
    <property type="component" value="Unassembled WGS sequence"/>
</dbReference>